<evidence type="ECO:0000256" key="3">
    <source>
        <dbReference type="ARBA" id="ARBA00022525"/>
    </source>
</evidence>
<dbReference type="GO" id="GO:0005518">
    <property type="term" value="F:collagen binding"/>
    <property type="evidence" value="ECO:0007669"/>
    <property type="project" value="InterPro"/>
</dbReference>
<dbReference type="Gene3D" id="2.60.40.1280">
    <property type="match status" value="1"/>
</dbReference>
<evidence type="ECO:0000313" key="9">
    <source>
        <dbReference type="EMBL" id="NMD48122.1"/>
    </source>
</evidence>
<dbReference type="GO" id="GO:0007155">
    <property type="term" value="P:cell adhesion"/>
    <property type="evidence" value="ECO:0007669"/>
    <property type="project" value="InterPro"/>
</dbReference>
<evidence type="ECO:0000259" key="8">
    <source>
        <dbReference type="PROSITE" id="PS50847"/>
    </source>
</evidence>
<name>A0A7X9LBY5_STRRT</name>
<keyword evidence="7" id="KW-0812">Transmembrane</keyword>
<protein>
    <submittedName>
        <fullName evidence="9">LPXTG cell wall anchor domain-containing protein</fullName>
    </submittedName>
</protein>
<dbReference type="Gene3D" id="2.60.40.740">
    <property type="match status" value="1"/>
</dbReference>
<organism evidence="9 10">
    <name type="scientific">Streptococcus ratti</name>
    <dbReference type="NCBI Taxonomy" id="1341"/>
    <lineage>
        <taxon>Bacteria</taxon>
        <taxon>Bacillati</taxon>
        <taxon>Bacillota</taxon>
        <taxon>Bacilli</taxon>
        <taxon>Lactobacillales</taxon>
        <taxon>Streptococcaceae</taxon>
        <taxon>Streptococcus</taxon>
    </lineage>
</organism>
<dbReference type="Pfam" id="PF05737">
    <property type="entry name" value="Collagen_bind"/>
    <property type="match status" value="1"/>
</dbReference>
<keyword evidence="3" id="KW-0964">Secreted</keyword>
<dbReference type="Proteomes" id="UP000532121">
    <property type="component" value="Unassembled WGS sequence"/>
</dbReference>
<feature type="compositionally biased region" description="Low complexity" evidence="6">
    <location>
        <begin position="341"/>
        <end position="412"/>
    </location>
</feature>
<dbReference type="EMBL" id="JABASA010000001">
    <property type="protein sequence ID" value="NMD48122.1"/>
    <property type="molecule type" value="Genomic_DNA"/>
</dbReference>
<feature type="transmembrane region" description="Helical" evidence="7">
    <location>
        <begin position="445"/>
        <end position="465"/>
    </location>
</feature>
<dbReference type="Pfam" id="PF17961">
    <property type="entry name" value="Big_8"/>
    <property type="match status" value="1"/>
</dbReference>
<evidence type="ECO:0000256" key="7">
    <source>
        <dbReference type="SAM" id="Phobius"/>
    </source>
</evidence>
<dbReference type="NCBIfam" id="TIGR01167">
    <property type="entry name" value="LPXTG_anchor"/>
    <property type="match status" value="1"/>
</dbReference>
<accession>A0A7X9LBY5</accession>
<feature type="region of interest" description="Disordered" evidence="6">
    <location>
        <begin position="328"/>
        <end position="420"/>
    </location>
</feature>
<feature type="domain" description="Gram-positive cocci surface proteins LPxTG" evidence="8">
    <location>
        <begin position="438"/>
        <end position="469"/>
    </location>
</feature>
<evidence type="ECO:0000256" key="2">
    <source>
        <dbReference type="ARBA" id="ARBA00022512"/>
    </source>
</evidence>
<keyword evidence="7" id="KW-0472">Membrane</keyword>
<dbReference type="InterPro" id="IPR041171">
    <property type="entry name" value="SDR_Ig"/>
</dbReference>
<sequence>MKMKWKLLGLISIITMLVGAFWMTKDAKADQVTNYANTSSITKSDGTPLSADSSIRYWEPLAVNNSITFPDEVSIKAGDTLTLKLPEQLRFTTALTFDVLHSSGQLAGKAVTDPATQEVTVTFTDIFEKLPQDKEMSLNFNVQVNHDNITSPGTLSFTYNGVAYTTRVEEKEITPISPAVYKTGYQDPNDPSIIHWQVLINSKQAAIDNLTLTDVVGEGQEIIKDSLLAARLQYIEGDDVDSLDEAASRPYAEDFSKNLSYQTNNTGSAVGFTYTFGSTTNNAIFISYNTRLTKSQSVGNDMANTIAISGNNVNYSNTVGYARIESAYGKASSRQRRELQTTTTVAETTTSDSSTTKTEATTESSTAAETTTTTKNNTTTEEATTTTGNTSTTTEIGTTTSKTTTSPQTSSTMVGGPLTTSTMTTAKETVKQKVRLVLPSTGEQAGLWLTAIGLVIVIVAGVYFYRTRR</sequence>
<keyword evidence="5" id="KW-0572">Peptidoglycan-anchor</keyword>
<keyword evidence="2" id="KW-0134">Cell wall</keyword>
<keyword evidence="4" id="KW-0732">Signal</keyword>
<gene>
    <name evidence="9" type="ORF">HHO37_00195</name>
</gene>
<keyword evidence="7" id="KW-1133">Transmembrane helix</keyword>
<dbReference type="InterPro" id="IPR019931">
    <property type="entry name" value="LPXTG_anchor"/>
</dbReference>
<dbReference type="InterPro" id="IPR008966">
    <property type="entry name" value="Adhesion_dom_sf"/>
</dbReference>
<dbReference type="InterPro" id="IPR008456">
    <property type="entry name" value="Collagen-bd_dom"/>
</dbReference>
<dbReference type="SUPFAM" id="SSF49401">
    <property type="entry name" value="Bacterial adhesins"/>
    <property type="match status" value="2"/>
</dbReference>
<evidence type="ECO:0000256" key="1">
    <source>
        <dbReference type="ARBA" id="ARBA00004168"/>
    </source>
</evidence>
<proteinExistence type="predicted"/>
<comment type="subcellular location">
    <subcellularLocation>
        <location evidence="1">Secreted</location>
        <location evidence="1">Cell wall</location>
        <topology evidence="1">Peptidoglycan-anchor</topology>
    </subcellularLocation>
</comment>
<dbReference type="Pfam" id="PF00746">
    <property type="entry name" value="Gram_pos_anchor"/>
    <property type="match status" value="1"/>
</dbReference>
<reference evidence="9 10" key="1">
    <citation type="submission" date="2020-04" db="EMBL/GenBank/DDBJ databases">
        <title>MicrobeNet Type strains.</title>
        <authorList>
            <person name="Nicholson A.C."/>
        </authorList>
    </citation>
    <scope>NUCLEOTIDE SEQUENCE [LARGE SCALE GENOMIC DNA]</scope>
    <source>
        <strain evidence="9 10">DSM 22768</strain>
    </source>
</reference>
<evidence type="ECO:0000256" key="6">
    <source>
        <dbReference type="SAM" id="MobiDB-lite"/>
    </source>
</evidence>
<dbReference type="InterPro" id="IPR011252">
    <property type="entry name" value="Fibrogen-bd_dom1"/>
</dbReference>
<dbReference type="PROSITE" id="PS50847">
    <property type="entry name" value="GRAM_POS_ANCHORING"/>
    <property type="match status" value="1"/>
</dbReference>
<dbReference type="AlphaFoldDB" id="A0A7X9LBY5"/>
<dbReference type="RefSeq" id="WP_193522740.1">
    <property type="nucleotide sequence ID" value="NZ_JABASA010000001.1"/>
</dbReference>
<evidence type="ECO:0000256" key="4">
    <source>
        <dbReference type="ARBA" id="ARBA00022729"/>
    </source>
</evidence>
<evidence type="ECO:0000313" key="10">
    <source>
        <dbReference type="Proteomes" id="UP000532121"/>
    </source>
</evidence>
<comment type="caution">
    <text evidence="9">The sequence shown here is derived from an EMBL/GenBank/DDBJ whole genome shotgun (WGS) entry which is preliminary data.</text>
</comment>
<evidence type="ECO:0000256" key="5">
    <source>
        <dbReference type="ARBA" id="ARBA00023088"/>
    </source>
</evidence>